<dbReference type="GO" id="GO:0071949">
    <property type="term" value="F:FAD binding"/>
    <property type="evidence" value="ECO:0007669"/>
    <property type="project" value="InterPro"/>
</dbReference>
<reference evidence="2 3" key="1">
    <citation type="submission" date="2017-04" db="EMBL/GenBank/DDBJ databases">
        <authorList>
            <person name="Afonso C.L."/>
            <person name="Miller P.J."/>
            <person name="Scott M.A."/>
            <person name="Spackman E."/>
            <person name="Goraichik I."/>
            <person name="Dimitrov K.M."/>
            <person name="Suarez D.L."/>
            <person name="Swayne D.E."/>
        </authorList>
    </citation>
    <scope>NUCLEOTIDE SEQUENCE [LARGE SCALE GENOMIC DNA]</scope>
    <source>
        <strain evidence="2 3">DSM 23236</strain>
    </source>
</reference>
<dbReference type="InterPro" id="IPR002938">
    <property type="entry name" value="FAD-bd"/>
</dbReference>
<dbReference type="Proteomes" id="UP000192761">
    <property type="component" value="Unassembled WGS sequence"/>
</dbReference>
<dbReference type="PRINTS" id="PR00420">
    <property type="entry name" value="RNGMNOXGNASE"/>
</dbReference>
<proteinExistence type="predicted"/>
<dbReference type="Gene3D" id="3.30.9.100">
    <property type="match status" value="1"/>
</dbReference>
<organism evidence="2 3">
    <name type="scientific">Andreprevotia lacus DSM 23236</name>
    <dbReference type="NCBI Taxonomy" id="1121001"/>
    <lineage>
        <taxon>Bacteria</taxon>
        <taxon>Pseudomonadati</taxon>
        <taxon>Pseudomonadota</taxon>
        <taxon>Betaproteobacteria</taxon>
        <taxon>Neisseriales</taxon>
        <taxon>Chitinibacteraceae</taxon>
        <taxon>Andreprevotia</taxon>
    </lineage>
</organism>
<protein>
    <submittedName>
        <fullName evidence="2">Dehydrogenase (Flavoprotein)</fullName>
    </submittedName>
</protein>
<dbReference type="InterPro" id="IPR050816">
    <property type="entry name" value="Flavin-dep_Halogenase_NPB"/>
</dbReference>
<accession>A0A1W1XYW2</accession>
<dbReference type="Gene3D" id="3.50.50.60">
    <property type="entry name" value="FAD/NAD(P)-binding domain"/>
    <property type="match status" value="1"/>
</dbReference>
<dbReference type="OrthoDB" id="103324at2"/>
<dbReference type="InterPro" id="IPR036188">
    <property type="entry name" value="FAD/NAD-bd_sf"/>
</dbReference>
<feature type="domain" description="FAD-binding" evidence="1">
    <location>
        <begin position="3"/>
        <end position="296"/>
    </location>
</feature>
<dbReference type="PANTHER" id="PTHR43747">
    <property type="entry name" value="FAD-BINDING PROTEIN"/>
    <property type="match status" value="1"/>
</dbReference>
<dbReference type="SUPFAM" id="SSF51905">
    <property type="entry name" value="FAD/NAD(P)-binding domain"/>
    <property type="match status" value="1"/>
</dbReference>
<dbReference type="STRING" id="1121001.SAMN02745857_03568"/>
<evidence type="ECO:0000259" key="1">
    <source>
        <dbReference type="Pfam" id="PF01494"/>
    </source>
</evidence>
<evidence type="ECO:0000313" key="3">
    <source>
        <dbReference type="Proteomes" id="UP000192761"/>
    </source>
</evidence>
<keyword evidence="3" id="KW-1185">Reference proteome</keyword>
<dbReference type="Pfam" id="PF01494">
    <property type="entry name" value="FAD_binding_3"/>
    <property type="match status" value="1"/>
</dbReference>
<dbReference type="RefSeq" id="WP_084092511.1">
    <property type="nucleotide sequence ID" value="NZ_FWXD01000028.1"/>
</dbReference>
<evidence type="ECO:0000313" key="2">
    <source>
        <dbReference type="EMBL" id="SMC29047.1"/>
    </source>
</evidence>
<dbReference type="AlphaFoldDB" id="A0A1W1XYW2"/>
<name>A0A1W1XYW2_9NEIS</name>
<gene>
    <name evidence="2" type="ORF">SAMN02745857_03568</name>
</gene>
<sequence length="376" mass="40736">MLRTDVLIVGAGPAGATAALNLAARHRVLLIDRLAAPVQRIGESLPPAARRLLVDMGLWDEFLRQGHAPCHGNRSRWGGQEAEQDFLRDPDGPGWHLDRARFETWLQASAVARGAALLRNTTAVDIKPVADGWQLLLHTPSGICPLHARVLIDAGGRNARLSTALGARRLRQDKLICGWLYGNDQGPADDGLSYIESAESGWWYSAALPGRRRVLAFHTDADLPAARAMRDTQWLLRTASALPGLGPRLARAGFRADTAMQRTAAHSACSTASAGPGWFAVGDAALSFDPLSSQGLFNALYTGLLAAEAGDRTLAGDADAWVGYGAELAQIKAAYRRHLAFWYGQEQRWAGAPFWQRRHDAQLDHQQAVPLVAMTV</sequence>
<dbReference type="PANTHER" id="PTHR43747:SF1">
    <property type="entry name" value="SLR1998 PROTEIN"/>
    <property type="match status" value="1"/>
</dbReference>
<dbReference type="EMBL" id="FWXD01000028">
    <property type="protein sequence ID" value="SMC29047.1"/>
    <property type="molecule type" value="Genomic_DNA"/>
</dbReference>